<feature type="region of interest" description="Disordered" evidence="1">
    <location>
        <begin position="1"/>
        <end position="90"/>
    </location>
</feature>
<proteinExistence type="predicted"/>
<organism evidence="2 3">
    <name type="scientific">Fusarium equiseti</name>
    <name type="common">Fusarium scirpi</name>
    <dbReference type="NCBI Taxonomy" id="61235"/>
    <lineage>
        <taxon>Eukaryota</taxon>
        <taxon>Fungi</taxon>
        <taxon>Dikarya</taxon>
        <taxon>Ascomycota</taxon>
        <taxon>Pezizomycotina</taxon>
        <taxon>Sordariomycetes</taxon>
        <taxon>Hypocreomycetidae</taxon>
        <taxon>Hypocreales</taxon>
        <taxon>Nectriaceae</taxon>
        <taxon>Fusarium</taxon>
        <taxon>Fusarium incarnatum-equiseti species complex</taxon>
    </lineage>
</organism>
<evidence type="ECO:0000313" key="3">
    <source>
        <dbReference type="Proteomes" id="UP000693738"/>
    </source>
</evidence>
<feature type="compositionally biased region" description="Basic residues" evidence="1">
    <location>
        <begin position="15"/>
        <end position="24"/>
    </location>
</feature>
<sequence length="464" mass="52528">MSSVDNSEVSEPPTRRLRSGRVQKRQIPAEKDDEEEDSESSMPEIAPKKRGSGRSKDSANKRKLSKAEQTRQKGAKREHLERHRDFTTRYPMITEDQLPQIIGPLQTPPFDANWTEADEDHQKQIRSETLEAISNLAPTNHSRLITTWKLCYRLYKVSPFGLFSPMCGLCYLPNSEEQSQTSTVLWNIKFCEDLNRILTHRAWMGNVDVVVTLLQYAVICRTDDRRVWQMPTIPIEGGPLVRLRATLRSLQGPLPVPIRKLHREARAESPQLILCPLSNLMREIAIEVRKSQDSSKASQIFSCNGFVVYAVSPVDVRNILTAIDNSTLTNTEDEYRHFLDHRKTNQDMPNKKQLTEHMQSALLHEAREMDKQKGLNGRAEPEPAVAAHSIPLPDRDEYESVAEEVTGTLVEPVVIGSSSPGTDSADDQLGDDFFDDIPDGFMMEDLAHHAPSNMPQQMLKSEPA</sequence>
<evidence type="ECO:0000256" key="1">
    <source>
        <dbReference type="SAM" id="MobiDB-lite"/>
    </source>
</evidence>
<feature type="compositionally biased region" description="Basic and acidic residues" evidence="1">
    <location>
        <begin position="54"/>
        <end position="87"/>
    </location>
</feature>
<accession>A0A8J2NDJ5</accession>
<name>A0A8J2NDJ5_FUSEQ</name>
<gene>
    <name evidence="2" type="ORF">FEQUK3_LOCUS1442</name>
</gene>
<evidence type="ECO:0000313" key="2">
    <source>
        <dbReference type="EMBL" id="CAG7555725.1"/>
    </source>
</evidence>
<dbReference type="AlphaFoldDB" id="A0A8J2NDJ5"/>
<reference evidence="2" key="1">
    <citation type="submission" date="2021-05" db="EMBL/GenBank/DDBJ databases">
        <authorList>
            <person name="Khan N."/>
        </authorList>
    </citation>
    <scope>NUCLEOTIDE SEQUENCE</scope>
</reference>
<dbReference type="EMBL" id="CAJSTJ010000066">
    <property type="protein sequence ID" value="CAG7555725.1"/>
    <property type="molecule type" value="Genomic_DNA"/>
</dbReference>
<dbReference type="Proteomes" id="UP000693738">
    <property type="component" value="Unassembled WGS sequence"/>
</dbReference>
<protein>
    <submittedName>
        <fullName evidence="2">Uncharacterized protein</fullName>
    </submittedName>
</protein>
<comment type="caution">
    <text evidence="2">The sequence shown here is derived from an EMBL/GenBank/DDBJ whole genome shotgun (WGS) entry which is preliminary data.</text>
</comment>